<reference evidence="2" key="1">
    <citation type="submission" date="2017-02" db="UniProtKB">
        <authorList>
            <consortium name="WormBaseParasite"/>
        </authorList>
    </citation>
    <scope>IDENTIFICATION</scope>
</reference>
<proteinExistence type="predicted"/>
<sequence length="87" mass="10165">MLKFVRIPRSNSISTSNISDANVSRSTQQQVRFEICSSIEWFKPMIESSKRWSNMKMSSMNGNIDEILLLASRFYLLNNAEYCSYIR</sequence>
<accession>A0A0M3IDA7</accession>
<keyword evidence="1" id="KW-1185">Reference proteome</keyword>
<organism evidence="1 2">
    <name type="scientific">Ascaris lumbricoides</name>
    <name type="common">Giant roundworm</name>
    <dbReference type="NCBI Taxonomy" id="6252"/>
    <lineage>
        <taxon>Eukaryota</taxon>
        <taxon>Metazoa</taxon>
        <taxon>Ecdysozoa</taxon>
        <taxon>Nematoda</taxon>
        <taxon>Chromadorea</taxon>
        <taxon>Rhabditida</taxon>
        <taxon>Spirurina</taxon>
        <taxon>Ascaridomorpha</taxon>
        <taxon>Ascaridoidea</taxon>
        <taxon>Ascarididae</taxon>
        <taxon>Ascaris</taxon>
    </lineage>
</organism>
<dbReference type="Proteomes" id="UP000036681">
    <property type="component" value="Unplaced"/>
</dbReference>
<evidence type="ECO:0000313" key="2">
    <source>
        <dbReference type="WBParaSite" id="ALUE_0001598701-mRNA-1"/>
    </source>
</evidence>
<protein>
    <submittedName>
        <fullName evidence="2">Uncharacterized protein</fullName>
    </submittedName>
</protein>
<dbReference type="WBParaSite" id="ALUE_0001598701-mRNA-1">
    <property type="protein sequence ID" value="ALUE_0001598701-mRNA-1"/>
    <property type="gene ID" value="ALUE_0001598701"/>
</dbReference>
<evidence type="ECO:0000313" key="1">
    <source>
        <dbReference type="Proteomes" id="UP000036681"/>
    </source>
</evidence>
<name>A0A0M3IDA7_ASCLU</name>
<dbReference type="AlphaFoldDB" id="A0A0M3IDA7"/>